<evidence type="ECO:0000256" key="2">
    <source>
        <dbReference type="ARBA" id="ARBA00008066"/>
    </source>
</evidence>
<reference evidence="12" key="1">
    <citation type="submission" date="2013-02" db="EMBL/GenBank/DDBJ databases">
        <authorList>
            <consortium name="The Broad Institute Genome Sequencing Platform"/>
            <person name="Cuomo C."/>
            <person name="Becnel J."/>
            <person name="Sanscrainte N."/>
            <person name="Walker B."/>
            <person name="Young S.K."/>
            <person name="Zeng Q."/>
            <person name="Gargeya S."/>
            <person name="Fitzgerald M."/>
            <person name="Haas B."/>
            <person name="Abouelleil A."/>
            <person name="Alvarado L."/>
            <person name="Arachchi H.M."/>
            <person name="Berlin A.M."/>
            <person name="Chapman S.B."/>
            <person name="Dewar J."/>
            <person name="Goldberg J."/>
            <person name="Griggs A."/>
            <person name="Gujja S."/>
            <person name="Hansen M."/>
            <person name="Howarth C."/>
            <person name="Imamovic A."/>
            <person name="Larimer J."/>
            <person name="McCowan C."/>
            <person name="Murphy C."/>
            <person name="Neiman D."/>
            <person name="Pearson M."/>
            <person name="Priest M."/>
            <person name="Roberts A."/>
            <person name="Saif S."/>
            <person name="Shea T."/>
            <person name="Sisk P."/>
            <person name="Sykes S."/>
            <person name="Wortman J."/>
            <person name="Nusbaum C."/>
            <person name="Birren B."/>
        </authorList>
    </citation>
    <scope>NUCLEOTIDE SEQUENCE [LARGE SCALE GENOMIC DNA]</scope>
    <source>
        <strain evidence="12">PRA339</strain>
    </source>
</reference>
<protein>
    <recommendedName>
        <fullName evidence="10">Amino acid transporter transmembrane domain-containing protein</fullName>
    </recommendedName>
</protein>
<dbReference type="GO" id="GO:0005774">
    <property type="term" value="C:vacuolar membrane"/>
    <property type="evidence" value="ECO:0007669"/>
    <property type="project" value="UniProtKB-SubCell"/>
</dbReference>
<comment type="similarity">
    <text evidence="2">Belongs to the amino acid/polyamine transporter 2 family.</text>
</comment>
<dbReference type="GO" id="GO:0015194">
    <property type="term" value="F:L-serine transmembrane transporter activity"/>
    <property type="evidence" value="ECO:0007669"/>
    <property type="project" value="TreeGrafter"/>
</dbReference>
<feature type="transmembrane region" description="Helical" evidence="9">
    <location>
        <begin position="105"/>
        <end position="128"/>
    </location>
</feature>
<evidence type="ECO:0000313" key="11">
    <source>
        <dbReference type="EMBL" id="KCZ81336.1"/>
    </source>
</evidence>
<evidence type="ECO:0000256" key="1">
    <source>
        <dbReference type="ARBA" id="ARBA00004128"/>
    </source>
</evidence>
<feature type="transmembrane region" description="Helical" evidence="9">
    <location>
        <begin position="79"/>
        <end position="99"/>
    </location>
</feature>
<keyword evidence="4" id="KW-0926">Vacuole</keyword>
<evidence type="ECO:0000256" key="6">
    <source>
        <dbReference type="ARBA" id="ARBA00022970"/>
    </source>
</evidence>
<keyword evidence="7 9" id="KW-1133">Transmembrane helix</keyword>
<feature type="transmembrane region" description="Helical" evidence="9">
    <location>
        <begin position="32"/>
        <end position="58"/>
    </location>
</feature>
<dbReference type="OrthoDB" id="438545at2759"/>
<dbReference type="HOGENOM" id="CLU_009020_1_2_1"/>
<evidence type="ECO:0000256" key="5">
    <source>
        <dbReference type="ARBA" id="ARBA00022692"/>
    </source>
</evidence>
<evidence type="ECO:0000256" key="7">
    <source>
        <dbReference type="ARBA" id="ARBA00022989"/>
    </source>
</evidence>
<feature type="transmembrane region" description="Helical" evidence="9">
    <location>
        <begin position="7"/>
        <end position="26"/>
    </location>
</feature>
<feature type="transmembrane region" description="Helical" evidence="9">
    <location>
        <begin position="298"/>
        <end position="317"/>
    </location>
</feature>
<evidence type="ECO:0000256" key="9">
    <source>
        <dbReference type="SAM" id="Phobius"/>
    </source>
</evidence>
<dbReference type="VEuPathDB" id="MicrosporidiaDB:H312_01215"/>
<dbReference type="GO" id="GO:0005313">
    <property type="term" value="F:L-glutamate transmembrane transporter activity"/>
    <property type="evidence" value="ECO:0007669"/>
    <property type="project" value="TreeGrafter"/>
</dbReference>
<dbReference type="GO" id="GO:0061459">
    <property type="term" value="F:L-arginine transmembrane transporter activity"/>
    <property type="evidence" value="ECO:0007669"/>
    <property type="project" value="TreeGrafter"/>
</dbReference>
<dbReference type="AlphaFoldDB" id="A0A059F2Y5"/>
<feature type="domain" description="Amino acid transporter transmembrane" evidence="10">
    <location>
        <begin position="5"/>
        <end position="376"/>
    </location>
</feature>
<name>A0A059F2Y5_9MICR</name>
<evidence type="ECO:0000256" key="3">
    <source>
        <dbReference type="ARBA" id="ARBA00022448"/>
    </source>
</evidence>
<gene>
    <name evidence="11" type="ORF">H312_01215</name>
</gene>
<feature type="transmembrane region" description="Helical" evidence="9">
    <location>
        <begin position="180"/>
        <end position="204"/>
    </location>
</feature>
<accession>A0A059F2Y5</accession>
<evidence type="ECO:0000259" key="10">
    <source>
        <dbReference type="Pfam" id="PF01490"/>
    </source>
</evidence>
<feature type="transmembrane region" description="Helical" evidence="9">
    <location>
        <begin position="358"/>
        <end position="380"/>
    </location>
</feature>
<dbReference type="PANTHER" id="PTHR22950:SF678">
    <property type="entry name" value="VACUOLAR AMINO ACID TRANSPORTER 5-RELATED"/>
    <property type="match status" value="1"/>
</dbReference>
<dbReference type="InterPro" id="IPR013057">
    <property type="entry name" value="AA_transpt_TM"/>
</dbReference>
<dbReference type="STRING" id="1288291.A0A059F2Y5"/>
<dbReference type="GO" id="GO:0005290">
    <property type="term" value="F:L-histidine transmembrane transporter activity"/>
    <property type="evidence" value="ECO:0007669"/>
    <property type="project" value="TreeGrafter"/>
</dbReference>
<reference evidence="11 12" key="2">
    <citation type="submission" date="2014-03" db="EMBL/GenBank/DDBJ databases">
        <title>The Genome Sequence of Anncaliia algerae insect isolate PRA339.</title>
        <authorList>
            <consortium name="The Broad Institute Genome Sequencing Platform"/>
            <consortium name="The Broad Institute Genome Sequencing Center for Infectious Disease"/>
            <person name="Cuomo C."/>
            <person name="Becnel J."/>
            <person name="Sanscrainte N."/>
            <person name="Walker B."/>
            <person name="Young S.K."/>
            <person name="Zeng Q."/>
            <person name="Gargeya S."/>
            <person name="Fitzgerald M."/>
            <person name="Haas B."/>
            <person name="Abouelleil A."/>
            <person name="Alvarado L."/>
            <person name="Arachchi H.M."/>
            <person name="Berlin A.M."/>
            <person name="Chapman S.B."/>
            <person name="Dewar J."/>
            <person name="Goldberg J."/>
            <person name="Griggs A."/>
            <person name="Gujja S."/>
            <person name="Hansen M."/>
            <person name="Howarth C."/>
            <person name="Imamovic A."/>
            <person name="Larimer J."/>
            <person name="McCowan C."/>
            <person name="Murphy C."/>
            <person name="Neiman D."/>
            <person name="Pearson M."/>
            <person name="Priest M."/>
            <person name="Roberts A."/>
            <person name="Saif S."/>
            <person name="Shea T."/>
            <person name="Sisk P."/>
            <person name="Sykes S."/>
            <person name="Wortman J."/>
            <person name="Nusbaum C."/>
            <person name="Birren B."/>
        </authorList>
    </citation>
    <scope>NUCLEOTIDE SEQUENCE [LARGE SCALE GENOMIC DNA]</scope>
    <source>
        <strain evidence="11 12">PRA339</strain>
    </source>
</reference>
<comment type="subcellular location">
    <subcellularLocation>
        <location evidence="1">Vacuole membrane</location>
        <topology evidence="1">Multi-pass membrane protein</topology>
    </subcellularLocation>
</comment>
<feature type="transmembrane region" description="Helical" evidence="9">
    <location>
        <begin position="323"/>
        <end position="346"/>
    </location>
</feature>
<evidence type="ECO:0000256" key="8">
    <source>
        <dbReference type="ARBA" id="ARBA00023136"/>
    </source>
</evidence>
<feature type="transmembrane region" description="Helical" evidence="9">
    <location>
        <begin position="216"/>
        <end position="237"/>
    </location>
</feature>
<keyword evidence="8 9" id="KW-0472">Membrane</keyword>
<evidence type="ECO:0000256" key="4">
    <source>
        <dbReference type="ARBA" id="ARBA00022554"/>
    </source>
</evidence>
<dbReference type="EMBL" id="KK365144">
    <property type="protein sequence ID" value="KCZ81336.1"/>
    <property type="molecule type" value="Genomic_DNA"/>
</dbReference>
<keyword evidence="12" id="KW-1185">Reference proteome</keyword>
<evidence type="ECO:0000313" key="12">
    <source>
        <dbReference type="Proteomes" id="UP000030655"/>
    </source>
</evidence>
<dbReference type="GO" id="GO:0005302">
    <property type="term" value="F:L-tyrosine transmembrane transporter activity"/>
    <property type="evidence" value="ECO:0007669"/>
    <property type="project" value="TreeGrafter"/>
</dbReference>
<proteinExistence type="inferred from homology"/>
<feature type="non-terminal residue" evidence="11">
    <location>
        <position position="1"/>
    </location>
</feature>
<sequence>MKAILSGYVNLLKTSVGSGILSFPYLFKIYGIGPAIILTFFFGALTLVGLNIFTNCSIKIVNPNLSTLTHQAFPEISNVVTIAIFIKCLGVATSYLIVIRQLLPKFLSCIFLVEIGETTVLTICLLIFAPICYFKKIDKLKITSTFGLLAIFFIVVASIYRYKTSDSQIYLEKSYNDVSFLWIDNFSKFIFAFTCHMNFFSVLHEFQHENKKIMKNISLFVVLSALLFYLAFGYSNYKLYNQGVKDNVLENYPDDSLASLIRLFYVIVMIFSYPLQVNPCRTYFLAMFNIKSKKTENIMSVIITTVIIIITYSIAISGIELGVVYKIIGATSSTLMCLILPALYYLKLETDKKRFLIIFSYFTLSLGIFVFISTISRILFKYFVQDI</sequence>
<keyword evidence="6" id="KW-0029">Amino-acid transport</keyword>
<keyword evidence="5 9" id="KW-0812">Transmembrane</keyword>
<feature type="transmembrane region" description="Helical" evidence="9">
    <location>
        <begin position="257"/>
        <end position="277"/>
    </location>
</feature>
<dbReference type="PANTHER" id="PTHR22950">
    <property type="entry name" value="AMINO ACID TRANSPORTER"/>
    <property type="match status" value="1"/>
</dbReference>
<feature type="transmembrane region" description="Helical" evidence="9">
    <location>
        <begin position="140"/>
        <end position="160"/>
    </location>
</feature>
<keyword evidence="3" id="KW-0813">Transport</keyword>
<dbReference type="Proteomes" id="UP000030655">
    <property type="component" value="Unassembled WGS sequence"/>
</dbReference>
<dbReference type="Pfam" id="PF01490">
    <property type="entry name" value="Aa_trans"/>
    <property type="match status" value="1"/>
</dbReference>
<dbReference type="GO" id="GO:0015189">
    <property type="term" value="F:L-lysine transmembrane transporter activity"/>
    <property type="evidence" value="ECO:0007669"/>
    <property type="project" value="TreeGrafter"/>
</dbReference>
<organism evidence="11 12">
    <name type="scientific">Anncaliia algerae PRA339</name>
    <dbReference type="NCBI Taxonomy" id="1288291"/>
    <lineage>
        <taxon>Eukaryota</taxon>
        <taxon>Fungi</taxon>
        <taxon>Fungi incertae sedis</taxon>
        <taxon>Microsporidia</taxon>
        <taxon>Tubulinosematoidea</taxon>
        <taxon>Tubulinosematidae</taxon>
        <taxon>Anncaliia</taxon>
    </lineage>
</organism>